<evidence type="ECO:0000256" key="1">
    <source>
        <dbReference type="SAM" id="Phobius"/>
    </source>
</evidence>
<sequence>MASGGLTDQDSSQSTKATVDLRGGNALLNHFQSPYNRLNRDQNDSTLLLLVWLWSLGYMFKLISSSFQFSFIVIYLVSWAPFHRTGRSIDWIRYTQGN</sequence>
<proteinExistence type="predicted"/>
<name>A0A5N6KA03_MONLA</name>
<feature type="transmembrane region" description="Helical" evidence="1">
    <location>
        <begin position="51"/>
        <end position="77"/>
    </location>
</feature>
<dbReference type="EMBL" id="VIGI01000006">
    <property type="protein sequence ID" value="KAB8299291.1"/>
    <property type="molecule type" value="Genomic_DNA"/>
</dbReference>
<keyword evidence="1" id="KW-1133">Transmembrane helix</keyword>
<keyword evidence="1" id="KW-0472">Membrane</keyword>
<keyword evidence="1" id="KW-0812">Transmembrane</keyword>
<evidence type="ECO:0000313" key="2">
    <source>
        <dbReference type="EMBL" id="KAB8299291.1"/>
    </source>
</evidence>
<dbReference type="Proteomes" id="UP000326757">
    <property type="component" value="Unassembled WGS sequence"/>
</dbReference>
<keyword evidence="3" id="KW-1185">Reference proteome</keyword>
<gene>
    <name evidence="2" type="ORF">EYC80_001368</name>
</gene>
<dbReference type="AlphaFoldDB" id="A0A5N6KA03"/>
<accession>A0A5N6KA03</accession>
<organism evidence="2 3">
    <name type="scientific">Monilinia laxa</name>
    <name type="common">Brown rot fungus</name>
    <name type="synonym">Sclerotinia laxa</name>
    <dbReference type="NCBI Taxonomy" id="61186"/>
    <lineage>
        <taxon>Eukaryota</taxon>
        <taxon>Fungi</taxon>
        <taxon>Dikarya</taxon>
        <taxon>Ascomycota</taxon>
        <taxon>Pezizomycotina</taxon>
        <taxon>Leotiomycetes</taxon>
        <taxon>Helotiales</taxon>
        <taxon>Sclerotiniaceae</taxon>
        <taxon>Monilinia</taxon>
    </lineage>
</organism>
<protein>
    <submittedName>
        <fullName evidence="2">Uncharacterized protein</fullName>
    </submittedName>
</protein>
<reference evidence="2 3" key="1">
    <citation type="submission" date="2019-06" db="EMBL/GenBank/DDBJ databases">
        <title>Genome Sequence of the Brown Rot Fungal Pathogen Monilinia laxa.</title>
        <authorList>
            <person name="De Miccolis Angelini R.M."/>
            <person name="Landi L."/>
            <person name="Abate D."/>
            <person name="Pollastro S."/>
            <person name="Romanazzi G."/>
            <person name="Faretra F."/>
        </authorList>
    </citation>
    <scope>NUCLEOTIDE SEQUENCE [LARGE SCALE GENOMIC DNA]</scope>
    <source>
        <strain evidence="2 3">Mlax316</strain>
    </source>
</reference>
<evidence type="ECO:0000313" key="3">
    <source>
        <dbReference type="Proteomes" id="UP000326757"/>
    </source>
</evidence>
<comment type="caution">
    <text evidence="2">The sequence shown here is derived from an EMBL/GenBank/DDBJ whole genome shotgun (WGS) entry which is preliminary data.</text>
</comment>